<dbReference type="Gene3D" id="3.10.350.10">
    <property type="entry name" value="LysM domain"/>
    <property type="match status" value="2"/>
</dbReference>
<dbReference type="CDD" id="cd00118">
    <property type="entry name" value="LysM"/>
    <property type="match status" value="2"/>
</dbReference>
<dbReference type="PANTHER" id="PTHR33734:SF22">
    <property type="entry name" value="MEMBRANE-BOUND LYTIC MUREIN TRANSGLYCOSYLASE D"/>
    <property type="match status" value="1"/>
</dbReference>
<evidence type="ECO:0000313" key="3">
    <source>
        <dbReference type="EMBL" id="CAB4569568.1"/>
    </source>
</evidence>
<feature type="domain" description="LysM" evidence="2">
    <location>
        <begin position="167"/>
        <end position="213"/>
    </location>
</feature>
<accession>A0A6J6KTQ2</accession>
<feature type="region of interest" description="Disordered" evidence="1">
    <location>
        <begin position="135"/>
        <end position="166"/>
    </location>
</feature>
<dbReference type="PROSITE" id="PS51782">
    <property type="entry name" value="LYSM"/>
    <property type="match status" value="2"/>
</dbReference>
<dbReference type="PANTHER" id="PTHR33734">
    <property type="entry name" value="LYSM DOMAIN-CONTAINING GPI-ANCHORED PROTEIN 2"/>
    <property type="match status" value="1"/>
</dbReference>
<dbReference type="SUPFAM" id="SSF54106">
    <property type="entry name" value="LysM domain"/>
    <property type="match status" value="2"/>
</dbReference>
<reference evidence="5" key="1">
    <citation type="submission" date="2020-05" db="EMBL/GenBank/DDBJ databases">
        <authorList>
            <person name="Chiriac C."/>
            <person name="Salcher M."/>
            <person name="Ghai R."/>
            <person name="Kavagutti S V."/>
        </authorList>
    </citation>
    <scope>NUCLEOTIDE SEQUENCE</scope>
</reference>
<name>A0A6J6KTQ2_9ZZZZ</name>
<dbReference type="GO" id="GO:0008932">
    <property type="term" value="F:lytic endotransglycosylase activity"/>
    <property type="evidence" value="ECO:0007669"/>
    <property type="project" value="TreeGrafter"/>
</dbReference>
<sequence>MRPQALLCRSVRFSKMTLLRRGALTVASVVVVSVAGASCGGDTLGVATTVVNVTPTNFATIPPVASTLPGTTTSLPANAVGTEQVYVVKAGDSPLAVANKYSISLTALLAYNGWVSPAQFPYPGSEIKIPPQAVVRPTEPTDQGGGTSNSTAPSGPASGGCGTRPAGTYEIQSGDSIFTIRRKFCVSLAALLSANGWADSGSVTIYPGQTIQIPPANS</sequence>
<dbReference type="AlphaFoldDB" id="A0A6J6KTQ2"/>
<dbReference type="EMBL" id="CAEZTC010000220">
    <property type="protein sequence ID" value="CAB4571518.1"/>
    <property type="molecule type" value="Genomic_DNA"/>
</dbReference>
<dbReference type="InterPro" id="IPR036779">
    <property type="entry name" value="LysM_dom_sf"/>
</dbReference>
<dbReference type="EMBL" id="CAEZTQ010000049">
    <property type="protein sequence ID" value="CAB4569568.1"/>
    <property type="molecule type" value="Genomic_DNA"/>
</dbReference>
<gene>
    <name evidence="4" type="ORF">UFOPK1572_01393</name>
    <name evidence="3" type="ORF">UFOPK1704_00359</name>
    <name evidence="5" type="ORF">UFOPK2169_00902</name>
</gene>
<evidence type="ECO:0000259" key="2">
    <source>
        <dbReference type="PROSITE" id="PS51782"/>
    </source>
</evidence>
<dbReference type="EMBL" id="CAEZWE010000031">
    <property type="protein sequence ID" value="CAB4653190.1"/>
    <property type="molecule type" value="Genomic_DNA"/>
</dbReference>
<feature type="domain" description="LysM" evidence="2">
    <location>
        <begin position="84"/>
        <end position="129"/>
    </location>
</feature>
<evidence type="ECO:0000256" key="1">
    <source>
        <dbReference type="SAM" id="MobiDB-lite"/>
    </source>
</evidence>
<organism evidence="5">
    <name type="scientific">freshwater metagenome</name>
    <dbReference type="NCBI Taxonomy" id="449393"/>
    <lineage>
        <taxon>unclassified sequences</taxon>
        <taxon>metagenomes</taxon>
        <taxon>ecological metagenomes</taxon>
    </lineage>
</organism>
<evidence type="ECO:0000313" key="5">
    <source>
        <dbReference type="EMBL" id="CAB4653190.1"/>
    </source>
</evidence>
<evidence type="ECO:0000313" key="4">
    <source>
        <dbReference type="EMBL" id="CAB4571518.1"/>
    </source>
</evidence>
<dbReference type="InterPro" id="IPR018392">
    <property type="entry name" value="LysM"/>
</dbReference>
<protein>
    <submittedName>
        <fullName evidence="5">Unannotated protein</fullName>
    </submittedName>
</protein>
<dbReference type="SMART" id="SM00257">
    <property type="entry name" value="LysM"/>
    <property type="match status" value="2"/>
</dbReference>
<dbReference type="Pfam" id="PF01476">
    <property type="entry name" value="LysM"/>
    <property type="match status" value="2"/>
</dbReference>
<proteinExistence type="predicted"/>